<dbReference type="EMBL" id="UOFA01000054">
    <property type="protein sequence ID" value="VAW43971.1"/>
    <property type="molecule type" value="Genomic_DNA"/>
</dbReference>
<gene>
    <name evidence="1" type="ORF">MNBD_GAMMA02-723</name>
</gene>
<name>A0A3B0VM28_9ZZZZ</name>
<protein>
    <submittedName>
        <fullName evidence="1">Uncharacterized protein</fullName>
    </submittedName>
</protein>
<sequence>DEFDDTLYTVFPQIALAYALEPSGFYENPINISAVSELSMYPVEEVGGSPLINLAPLAPVYVFTTQWNPLTSNYDLDPLYRMEKEVVSQPGCIPGLNVPVPCQIIDRTTVMVTDQIELETFHSQGYELQGIEGYVIPCADSSCPIGSASRIYRVHDTNLDKYYLTQILPGQGISYDIIGAGFLNLDTDGDGLTIGMEYLLGTSDSNDDSDGDEIPDGTEYPAAGVPFSDPLVSDIIFMDGFE</sequence>
<evidence type="ECO:0000313" key="1">
    <source>
        <dbReference type="EMBL" id="VAW43971.1"/>
    </source>
</evidence>
<organism evidence="1">
    <name type="scientific">hydrothermal vent metagenome</name>
    <dbReference type="NCBI Taxonomy" id="652676"/>
    <lineage>
        <taxon>unclassified sequences</taxon>
        <taxon>metagenomes</taxon>
        <taxon>ecological metagenomes</taxon>
    </lineage>
</organism>
<proteinExistence type="predicted"/>
<dbReference type="AlphaFoldDB" id="A0A3B0VM28"/>
<feature type="non-terminal residue" evidence="1">
    <location>
        <position position="1"/>
    </location>
</feature>
<accession>A0A3B0VM28</accession>
<reference evidence="1" key="1">
    <citation type="submission" date="2018-06" db="EMBL/GenBank/DDBJ databases">
        <authorList>
            <person name="Zhirakovskaya E."/>
        </authorList>
    </citation>
    <scope>NUCLEOTIDE SEQUENCE</scope>
</reference>